<keyword evidence="2" id="KW-0378">Hydrolase</keyword>
<gene>
    <name evidence="4" type="ORF">JYK14_16900</name>
</gene>
<proteinExistence type="predicted"/>
<dbReference type="InterPro" id="IPR006674">
    <property type="entry name" value="HD_domain"/>
</dbReference>
<evidence type="ECO:0000256" key="2">
    <source>
        <dbReference type="ARBA" id="ARBA00022801"/>
    </source>
</evidence>
<sequence>MSPDRVAAILDFLALADRLKLVERRGRIPLPDGTTRRENSAEHCWHLALVAVLMAGEVAEPIDLGRVLTMAAVHDLVEIEAGDSYAYDPAAQATAAERERAAADIVFAALPPDLAARLRAAWEEFEAGETPEARFAMACDRAQGFLQNVLSQGLAWREHGVAAPTTHPRMQPAMAVDPAFAALIGALYARAEAGGMFAGARG</sequence>
<keyword evidence="5" id="KW-1185">Reference proteome</keyword>
<evidence type="ECO:0000259" key="3">
    <source>
        <dbReference type="Pfam" id="PF13023"/>
    </source>
</evidence>
<dbReference type="Pfam" id="PF13023">
    <property type="entry name" value="HD_3"/>
    <property type="match status" value="1"/>
</dbReference>
<dbReference type="Gene3D" id="1.10.3210.10">
    <property type="entry name" value="Hypothetical protein af1432"/>
    <property type="match status" value="1"/>
</dbReference>
<accession>A0ABT1D7D2</accession>
<keyword evidence="1" id="KW-0479">Metal-binding</keyword>
<dbReference type="PANTHER" id="PTHR11845">
    <property type="entry name" value="5'-DEOXYNUCLEOTIDASE HDDC2"/>
    <property type="match status" value="1"/>
</dbReference>
<dbReference type="RefSeq" id="WP_252954462.1">
    <property type="nucleotide sequence ID" value="NZ_JAFIRR010000105.1"/>
</dbReference>
<dbReference type="InterPro" id="IPR039356">
    <property type="entry name" value="YfbR/HDDC2"/>
</dbReference>
<evidence type="ECO:0000313" key="5">
    <source>
        <dbReference type="Proteomes" id="UP001523392"/>
    </source>
</evidence>
<organism evidence="4 5">
    <name type="scientific">Siccirubricoccus soli</name>
    <dbReference type="NCBI Taxonomy" id="2899147"/>
    <lineage>
        <taxon>Bacteria</taxon>
        <taxon>Pseudomonadati</taxon>
        <taxon>Pseudomonadota</taxon>
        <taxon>Alphaproteobacteria</taxon>
        <taxon>Acetobacterales</taxon>
        <taxon>Roseomonadaceae</taxon>
        <taxon>Siccirubricoccus</taxon>
    </lineage>
</organism>
<dbReference type="SUPFAM" id="SSF109604">
    <property type="entry name" value="HD-domain/PDEase-like"/>
    <property type="match status" value="1"/>
</dbReference>
<evidence type="ECO:0000256" key="1">
    <source>
        <dbReference type="ARBA" id="ARBA00022723"/>
    </source>
</evidence>
<feature type="domain" description="HD" evidence="3">
    <location>
        <begin position="16"/>
        <end position="168"/>
    </location>
</feature>
<comment type="caution">
    <text evidence="4">The sequence shown here is derived from an EMBL/GenBank/DDBJ whole genome shotgun (WGS) entry which is preliminary data.</text>
</comment>
<reference evidence="4 5" key="1">
    <citation type="submission" date="2021-12" db="EMBL/GenBank/DDBJ databases">
        <title>Siccirubricoccus leaddurans sp. nov., a high concentration Zn2+ tolerance bacterium.</title>
        <authorList>
            <person name="Cao Y."/>
        </authorList>
    </citation>
    <scope>NUCLEOTIDE SEQUENCE [LARGE SCALE GENOMIC DNA]</scope>
    <source>
        <strain evidence="4 5">KC 17139</strain>
    </source>
</reference>
<dbReference type="PANTHER" id="PTHR11845:SF13">
    <property type="entry name" value="5'-DEOXYNUCLEOTIDASE HDDC2"/>
    <property type="match status" value="1"/>
</dbReference>
<dbReference type="EMBL" id="JAFIRR010000105">
    <property type="protein sequence ID" value="MCO6417828.1"/>
    <property type="molecule type" value="Genomic_DNA"/>
</dbReference>
<protein>
    <submittedName>
        <fullName evidence="4">HD domain-containing protein</fullName>
    </submittedName>
</protein>
<evidence type="ECO:0000313" key="4">
    <source>
        <dbReference type="EMBL" id="MCO6417828.1"/>
    </source>
</evidence>
<dbReference type="Proteomes" id="UP001523392">
    <property type="component" value="Unassembled WGS sequence"/>
</dbReference>
<name>A0ABT1D7D2_9PROT</name>